<dbReference type="PANTHER" id="PTHR23092">
    <property type="entry name" value="POLY(A) RNA POLYMERASE"/>
    <property type="match status" value="1"/>
</dbReference>
<gene>
    <name evidence="3" type="ORF">TELCIR_21571</name>
</gene>
<accession>A0A2G9TGE3</accession>
<dbReference type="GO" id="GO:0003729">
    <property type="term" value="F:mRNA binding"/>
    <property type="evidence" value="ECO:0007669"/>
    <property type="project" value="TreeGrafter"/>
</dbReference>
<dbReference type="EMBL" id="KZ368175">
    <property type="protein sequence ID" value="PIO57027.1"/>
    <property type="molecule type" value="Genomic_DNA"/>
</dbReference>
<dbReference type="Pfam" id="PF22600">
    <property type="entry name" value="MTPAP-like_central"/>
    <property type="match status" value="1"/>
</dbReference>
<dbReference type="SUPFAM" id="SSF81631">
    <property type="entry name" value="PAP/OAS1 substrate-binding domain"/>
    <property type="match status" value="1"/>
</dbReference>
<proteinExistence type="predicted"/>
<dbReference type="Proteomes" id="UP000230423">
    <property type="component" value="Unassembled WGS sequence"/>
</dbReference>
<dbReference type="GO" id="GO:1990817">
    <property type="term" value="F:poly(A) RNA polymerase activity"/>
    <property type="evidence" value="ECO:0007669"/>
    <property type="project" value="InterPro"/>
</dbReference>
<name>A0A2G9TGE3_TELCI</name>
<feature type="non-terminal residue" evidence="3">
    <location>
        <position position="106"/>
    </location>
</feature>
<keyword evidence="1" id="KW-0472">Membrane</keyword>
<evidence type="ECO:0000313" key="4">
    <source>
        <dbReference type="Proteomes" id="UP000230423"/>
    </source>
</evidence>
<feature type="domain" description="Poly(A) RNA polymerase mitochondrial-like central palm" evidence="2">
    <location>
        <begin position="4"/>
        <end position="56"/>
    </location>
</feature>
<evidence type="ECO:0000259" key="2">
    <source>
        <dbReference type="Pfam" id="PF22600"/>
    </source>
</evidence>
<dbReference type="Gene3D" id="1.10.1410.10">
    <property type="match status" value="1"/>
</dbReference>
<dbReference type="GO" id="GO:0005730">
    <property type="term" value="C:nucleolus"/>
    <property type="evidence" value="ECO:0007669"/>
    <property type="project" value="TreeGrafter"/>
</dbReference>
<reference evidence="3 4" key="1">
    <citation type="submission" date="2015-09" db="EMBL/GenBank/DDBJ databases">
        <title>Draft genome of the parasitic nematode Teladorsagia circumcincta isolate WARC Sus (inbred).</title>
        <authorList>
            <person name="Mitreva M."/>
        </authorList>
    </citation>
    <scope>NUCLEOTIDE SEQUENCE [LARGE SCALE GENOMIC DNA]</scope>
    <source>
        <strain evidence="3 4">S</strain>
    </source>
</reference>
<keyword evidence="4" id="KW-1185">Reference proteome</keyword>
<keyword evidence="1" id="KW-1133">Transmembrane helix</keyword>
<feature type="transmembrane region" description="Helical" evidence="1">
    <location>
        <begin position="86"/>
        <end position="105"/>
    </location>
</feature>
<dbReference type="PANTHER" id="PTHR23092:SF15">
    <property type="entry name" value="INACTIVE NON-CANONICAL POLY(A) RNA POLYMERASE PROTEIN TRF4-2-RELATED"/>
    <property type="match status" value="1"/>
</dbReference>
<dbReference type="GO" id="GO:0043634">
    <property type="term" value="P:polyadenylation-dependent ncRNA catabolic process"/>
    <property type="evidence" value="ECO:0007669"/>
    <property type="project" value="TreeGrafter"/>
</dbReference>
<dbReference type="GO" id="GO:0031123">
    <property type="term" value="P:RNA 3'-end processing"/>
    <property type="evidence" value="ECO:0007669"/>
    <property type="project" value="TreeGrafter"/>
</dbReference>
<evidence type="ECO:0000256" key="1">
    <source>
        <dbReference type="SAM" id="Phobius"/>
    </source>
</evidence>
<protein>
    <recommendedName>
        <fullName evidence="2">Poly(A) RNA polymerase mitochondrial-like central palm domain-containing protein</fullName>
    </recommendedName>
</protein>
<dbReference type="Gene3D" id="3.30.460.10">
    <property type="entry name" value="Beta Polymerase, domain 2"/>
    <property type="match status" value="1"/>
</dbReference>
<dbReference type="InterPro" id="IPR045862">
    <property type="entry name" value="Trf4-like"/>
</dbReference>
<dbReference type="AlphaFoldDB" id="A0A2G9TGE3"/>
<dbReference type="InterPro" id="IPR054708">
    <property type="entry name" value="MTPAP-like_central"/>
</dbReference>
<evidence type="ECO:0000313" key="3">
    <source>
        <dbReference type="EMBL" id="PIO57027.1"/>
    </source>
</evidence>
<sequence>ARCMQETANHLEEVGLAKSVAVFSDAFVPIVKMVEKDTLVNVDISFNTAQGVKAADYIEKVKEEFPVVEPLILVLKQFLILRRLNTTYTGGLSSYGLILMLINFLH</sequence>
<feature type="non-terminal residue" evidence="3">
    <location>
        <position position="1"/>
    </location>
</feature>
<keyword evidence="1" id="KW-0812">Transmembrane</keyword>
<dbReference type="SUPFAM" id="SSF81301">
    <property type="entry name" value="Nucleotidyltransferase"/>
    <property type="match status" value="1"/>
</dbReference>
<dbReference type="GO" id="GO:0031499">
    <property type="term" value="C:TRAMP complex"/>
    <property type="evidence" value="ECO:0007669"/>
    <property type="project" value="TreeGrafter"/>
</dbReference>
<organism evidence="3 4">
    <name type="scientific">Teladorsagia circumcincta</name>
    <name type="common">Brown stomach worm</name>
    <name type="synonym">Ostertagia circumcincta</name>
    <dbReference type="NCBI Taxonomy" id="45464"/>
    <lineage>
        <taxon>Eukaryota</taxon>
        <taxon>Metazoa</taxon>
        <taxon>Ecdysozoa</taxon>
        <taxon>Nematoda</taxon>
        <taxon>Chromadorea</taxon>
        <taxon>Rhabditida</taxon>
        <taxon>Rhabditina</taxon>
        <taxon>Rhabditomorpha</taxon>
        <taxon>Strongyloidea</taxon>
        <taxon>Trichostrongylidae</taxon>
        <taxon>Teladorsagia</taxon>
    </lineage>
</organism>
<dbReference type="OrthoDB" id="273917at2759"/>
<dbReference type="InterPro" id="IPR043519">
    <property type="entry name" value="NT_sf"/>
</dbReference>